<accession>X1SIB4</accession>
<feature type="non-terminal residue" evidence="1">
    <location>
        <position position="1"/>
    </location>
</feature>
<evidence type="ECO:0000313" key="1">
    <source>
        <dbReference type="EMBL" id="GAI75145.1"/>
    </source>
</evidence>
<sequence>TTGPSDHPGTIGITPPEYMPGSAFTEDKPGTFGADNGGRGTGYWGGFTVPPNYQVALIMDTANTAAWSVTVGGFELDA</sequence>
<dbReference type="EMBL" id="BARW01006389">
    <property type="protein sequence ID" value="GAI75145.1"/>
    <property type="molecule type" value="Genomic_DNA"/>
</dbReference>
<dbReference type="AlphaFoldDB" id="X1SIB4"/>
<proteinExistence type="predicted"/>
<comment type="caution">
    <text evidence="1">The sequence shown here is derived from an EMBL/GenBank/DDBJ whole genome shotgun (WGS) entry which is preliminary data.</text>
</comment>
<protein>
    <submittedName>
        <fullName evidence="1">Uncharacterized protein</fullName>
    </submittedName>
</protein>
<gene>
    <name evidence="1" type="ORF">S12H4_13413</name>
</gene>
<name>X1SIB4_9ZZZZ</name>
<organism evidence="1">
    <name type="scientific">marine sediment metagenome</name>
    <dbReference type="NCBI Taxonomy" id="412755"/>
    <lineage>
        <taxon>unclassified sequences</taxon>
        <taxon>metagenomes</taxon>
        <taxon>ecological metagenomes</taxon>
    </lineage>
</organism>
<reference evidence="1" key="1">
    <citation type="journal article" date="2014" name="Front. Microbiol.">
        <title>High frequency of phylogenetically diverse reductive dehalogenase-homologous genes in deep subseafloor sedimentary metagenomes.</title>
        <authorList>
            <person name="Kawai M."/>
            <person name="Futagami T."/>
            <person name="Toyoda A."/>
            <person name="Takaki Y."/>
            <person name="Nishi S."/>
            <person name="Hori S."/>
            <person name="Arai W."/>
            <person name="Tsubouchi T."/>
            <person name="Morono Y."/>
            <person name="Uchiyama I."/>
            <person name="Ito T."/>
            <person name="Fujiyama A."/>
            <person name="Inagaki F."/>
            <person name="Takami H."/>
        </authorList>
    </citation>
    <scope>NUCLEOTIDE SEQUENCE</scope>
    <source>
        <strain evidence="1">Expedition CK06-06</strain>
    </source>
</reference>